<dbReference type="EMBL" id="AP025732">
    <property type="protein sequence ID" value="BDI17690.1"/>
    <property type="molecule type" value="Genomic_DNA"/>
</dbReference>
<dbReference type="Proteomes" id="UP001055453">
    <property type="component" value="Chromosome"/>
</dbReference>
<gene>
    <name evidence="1" type="ORF">ANSO36C_34920</name>
</gene>
<protein>
    <recommendedName>
        <fullName evidence="3">WYL domain-containing protein</fullName>
    </recommendedName>
</protein>
<accession>A0ABN6Q5H7</accession>
<dbReference type="RefSeq" id="WP_251955529.1">
    <property type="nucleotide sequence ID" value="NZ_AP025732.1"/>
</dbReference>
<name>A0ABN6Q5H7_NOSCO</name>
<keyword evidence="2" id="KW-1185">Reference proteome</keyword>
<proteinExistence type="predicted"/>
<evidence type="ECO:0008006" key="3">
    <source>
        <dbReference type="Google" id="ProtNLM"/>
    </source>
</evidence>
<sequence>MPRKKETITLSIPPGTKEQLEAIARQLNITWGKEPSISGLIVAIAQQSVEVGKPFTLDSNQVNALHKAIKALSDAGQIGEAQTVLTLLLERSNLEAPLRQSLMKQLSQPAPAWRIQIEELIKRQQPFYLVYQNSQGDELAYTVRYAEVRFFERRFYLMIWCEETQDVENDIPDLPELWHNRCLRLDRIESMATIPASGNWRGELGYLEVYLHFRQGLVKAYQPKEDDIKDEVIGDVRQVVRRVVNDFWLIREVSRYWEDCVIVSPENVRDRLKQKLLTLCQLYDIETRS</sequence>
<organism evidence="1 2">
    <name type="scientific">Nostoc cf. commune SO-36</name>
    <dbReference type="NCBI Taxonomy" id="449208"/>
    <lineage>
        <taxon>Bacteria</taxon>
        <taxon>Bacillati</taxon>
        <taxon>Cyanobacteriota</taxon>
        <taxon>Cyanophyceae</taxon>
        <taxon>Nostocales</taxon>
        <taxon>Nostocaceae</taxon>
        <taxon>Nostoc</taxon>
    </lineage>
</organism>
<evidence type="ECO:0000313" key="2">
    <source>
        <dbReference type="Proteomes" id="UP001055453"/>
    </source>
</evidence>
<reference evidence="1" key="1">
    <citation type="submission" date="2022-04" db="EMBL/GenBank/DDBJ databases">
        <title>Complete genome sequence of a cyanobacterium, Nostoc sp. SO-36, isolated in Antarctica.</title>
        <authorList>
            <person name="Kanesaki Y."/>
            <person name="Effendi D."/>
            <person name="Sakamoto T."/>
            <person name="Ohtani S."/>
            <person name="Awai K."/>
        </authorList>
    </citation>
    <scope>NUCLEOTIDE SEQUENCE</scope>
    <source>
        <strain evidence="1">SO-36</strain>
    </source>
</reference>
<evidence type="ECO:0000313" key="1">
    <source>
        <dbReference type="EMBL" id="BDI17690.1"/>
    </source>
</evidence>